<dbReference type="AlphaFoldDB" id="A0A0J8D1U9"/>
<evidence type="ECO:0000313" key="1">
    <source>
        <dbReference type="EMBL" id="KMT18133.1"/>
    </source>
</evidence>
<keyword evidence="2" id="KW-1185">Reference proteome</keyword>
<sequence length="67" mass="7824">MKFMVVYTAKSVRIQTLSYYLRAIDHPSHPSCHLAQTYLMLKFFLLEFVILLTGEGVDQFFYSITTV</sequence>
<evidence type="ECO:0000313" key="2">
    <source>
        <dbReference type="Proteomes" id="UP000035740"/>
    </source>
</evidence>
<protein>
    <submittedName>
        <fullName evidence="1">Uncharacterized protein</fullName>
    </submittedName>
</protein>
<organism evidence="1 2">
    <name type="scientific">Beta vulgaris subsp. vulgaris</name>
    <name type="common">Beet</name>
    <dbReference type="NCBI Taxonomy" id="3555"/>
    <lineage>
        <taxon>Eukaryota</taxon>
        <taxon>Viridiplantae</taxon>
        <taxon>Streptophyta</taxon>
        <taxon>Embryophyta</taxon>
        <taxon>Tracheophyta</taxon>
        <taxon>Spermatophyta</taxon>
        <taxon>Magnoliopsida</taxon>
        <taxon>eudicotyledons</taxon>
        <taxon>Gunneridae</taxon>
        <taxon>Pentapetalae</taxon>
        <taxon>Caryophyllales</taxon>
        <taxon>Chenopodiaceae</taxon>
        <taxon>Betoideae</taxon>
        <taxon>Beta</taxon>
    </lineage>
</organism>
<proteinExistence type="predicted"/>
<accession>A0A0J8D1U9</accession>
<reference evidence="1 2" key="1">
    <citation type="journal article" date="2014" name="Nature">
        <title>The genome of the recently domesticated crop plant sugar beet (Beta vulgaris).</title>
        <authorList>
            <person name="Dohm J.C."/>
            <person name="Minoche A.E."/>
            <person name="Holtgrawe D."/>
            <person name="Capella-Gutierrez S."/>
            <person name="Zakrzewski F."/>
            <person name="Tafer H."/>
            <person name="Rupp O."/>
            <person name="Sorensen T.R."/>
            <person name="Stracke R."/>
            <person name="Reinhardt R."/>
            <person name="Goesmann A."/>
            <person name="Kraft T."/>
            <person name="Schulz B."/>
            <person name="Stadler P.F."/>
            <person name="Schmidt T."/>
            <person name="Gabaldon T."/>
            <person name="Lehrach H."/>
            <person name="Weisshaar B."/>
            <person name="Himmelbauer H."/>
        </authorList>
    </citation>
    <scope>NUCLEOTIDE SEQUENCE [LARGE SCALE GENOMIC DNA]</scope>
    <source>
        <tissue evidence="1">Taproot</tissue>
    </source>
</reference>
<gene>
    <name evidence="1" type="ORF">BVRB_2g031620</name>
</gene>
<dbReference type="EMBL" id="KQ090038">
    <property type="protein sequence ID" value="KMT18133.1"/>
    <property type="molecule type" value="Genomic_DNA"/>
</dbReference>
<name>A0A0J8D1U9_BETVV</name>
<dbReference type="Gramene" id="KMT18133">
    <property type="protein sequence ID" value="KMT18133"/>
    <property type="gene ID" value="BVRB_2g031620"/>
</dbReference>
<dbReference type="Proteomes" id="UP000035740">
    <property type="component" value="Chromosome 2"/>
</dbReference>